<accession>A0ABX0UMW4</accession>
<dbReference type="RefSeq" id="WP_167269804.1">
    <property type="nucleotide sequence ID" value="NZ_JAASQJ010000002.1"/>
</dbReference>
<name>A0ABX0UMW4_9BACT</name>
<dbReference type="Proteomes" id="UP001179181">
    <property type="component" value="Unassembled WGS sequence"/>
</dbReference>
<dbReference type="PROSITE" id="PS51257">
    <property type="entry name" value="PROKAR_LIPOPROTEIN"/>
    <property type="match status" value="1"/>
</dbReference>
<gene>
    <name evidence="1" type="ORF">FHS68_002190</name>
</gene>
<evidence type="ECO:0000313" key="1">
    <source>
        <dbReference type="EMBL" id="NIJ53020.1"/>
    </source>
</evidence>
<sequence length="158" mass="17653">MKKLIFCCLVVLMGSCKDKDETVEPETDFAPEFAGNYETTTVVQNVAYQHSWQVTTTDKNKLAIVYIKTAAIEIPGTTVDFTQEYNLVDVKTTGKDVFVIDETVDVKQSNEKASRQRVEGTGNMIVNSKGVPQINITVKLTEVGKSTSVEEYLEFKKK</sequence>
<reference evidence="1 2" key="1">
    <citation type="submission" date="2020-03" db="EMBL/GenBank/DDBJ databases">
        <title>Genomic Encyclopedia of Type Strains, Phase IV (KMG-IV): sequencing the most valuable type-strain genomes for metagenomic binning, comparative biology and taxonomic classification.</title>
        <authorList>
            <person name="Goeker M."/>
        </authorList>
    </citation>
    <scope>NUCLEOTIDE SEQUENCE [LARGE SCALE GENOMIC DNA]</scope>
    <source>
        <strain evidence="1 2">DSM 102865</strain>
    </source>
</reference>
<comment type="caution">
    <text evidence="1">The sequence shown here is derived from an EMBL/GenBank/DDBJ whole genome shotgun (WGS) entry which is preliminary data.</text>
</comment>
<protein>
    <recommendedName>
        <fullName evidence="3">Lipocalin-like domain-containing protein</fullName>
    </recommendedName>
</protein>
<organism evidence="1 2">
    <name type="scientific">Dyadobacter arcticus</name>
    <dbReference type="NCBI Taxonomy" id="1078754"/>
    <lineage>
        <taxon>Bacteria</taxon>
        <taxon>Pseudomonadati</taxon>
        <taxon>Bacteroidota</taxon>
        <taxon>Cytophagia</taxon>
        <taxon>Cytophagales</taxon>
        <taxon>Spirosomataceae</taxon>
        <taxon>Dyadobacter</taxon>
    </lineage>
</organism>
<dbReference type="EMBL" id="JAASQJ010000002">
    <property type="protein sequence ID" value="NIJ53020.1"/>
    <property type="molecule type" value="Genomic_DNA"/>
</dbReference>
<evidence type="ECO:0008006" key="3">
    <source>
        <dbReference type="Google" id="ProtNLM"/>
    </source>
</evidence>
<proteinExistence type="predicted"/>
<evidence type="ECO:0000313" key="2">
    <source>
        <dbReference type="Proteomes" id="UP001179181"/>
    </source>
</evidence>
<keyword evidence="2" id="KW-1185">Reference proteome</keyword>